<dbReference type="PROSITE" id="PS51745">
    <property type="entry name" value="PB1"/>
    <property type="match status" value="1"/>
</dbReference>
<dbReference type="InterPro" id="IPR053793">
    <property type="entry name" value="PB1-like"/>
</dbReference>
<dbReference type="InterPro" id="IPR003311">
    <property type="entry name" value="AUX_IAA"/>
</dbReference>
<evidence type="ECO:0000256" key="6">
    <source>
        <dbReference type="ARBA" id="ARBA00023015"/>
    </source>
</evidence>
<evidence type="ECO:0000256" key="1">
    <source>
        <dbReference type="ARBA" id="ARBA00002159"/>
    </source>
</evidence>
<dbReference type="PANTHER" id="PTHR31734:SF8">
    <property type="entry name" value="AUXIN-RESPONSIVE PROTEIN IAA24"/>
    <property type="match status" value="1"/>
</dbReference>
<evidence type="ECO:0000256" key="5">
    <source>
        <dbReference type="ARBA" id="ARBA00022491"/>
    </source>
</evidence>
<dbReference type="EMBL" id="SWLB01000024">
    <property type="protein sequence ID" value="KAF3322890.1"/>
    <property type="molecule type" value="Genomic_DNA"/>
</dbReference>
<dbReference type="AlphaFoldDB" id="A0A833VEK9"/>
<name>A0A833VEK9_9POAL</name>
<keyword evidence="6 10" id="KW-0805">Transcription regulation</keyword>
<dbReference type="Gene3D" id="3.10.20.90">
    <property type="entry name" value="Phosphatidylinositol 3-kinase Catalytic Subunit, Chain A, domain 1"/>
    <property type="match status" value="1"/>
</dbReference>
<organism evidence="13 14">
    <name type="scientific">Carex littledalei</name>
    <dbReference type="NCBI Taxonomy" id="544730"/>
    <lineage>
        <taxon>Eukaryota</taxon>
        <taxon>Viridiplantae</taxon>
        <taxon>Streptophyta</taxon>
        <taxon>Embryophyta</taxon>
        <taxon>Tracheophyta</taxon>
        <taxon>Spermatophyta</taxon>
        <taxon>Magnoliopsida</taxon>
        <taxon>Liliopsida</taxon>
        <taxon>Poales</taxon>
        <taxon>Cyperaceae</taxon>
        <taxon>Cyperoideae</taxon>
        <taxon>Cariceae</taxon>
        <taxon>Carex</taxon>
        <taxon>Carex subgen. Euthyceras</taxon>
    </lineage>
</organism>
<evidence type="ECO:0000256" key="7">
    <source>
        <dbReference type="ARBA" id="ARBA00023163"/>
    </source>
</evidence>
<comment type="function">
    <text evidence="1 10">Aux/IAA proteins are short-lived transcriptional factors that function as repressors of early auxin response genes at low auxin concentrations.</text>
</comment>
<dbReference type="GO" id="GO:0005634">
    <property type="term" value="C:nucleus"/>
    <property type="evidence" value="ECO:0007669"/>
    <property type="project" value="UniProtKB-SubCell"/>
</dbReference>
<proteinExistence type="inferred from homology"/>
<gene>
    <name evidence="13" type="ORF">FCM35_KLT12879</name>
</gene>
<keyword evidence="9 10" id="KW-0927">Auxin signaling pathway</keyword>
<keyword evidence="14" id="KW-1185">Reference proteome</keyword>
<evidence type="ECO:0000313" key="13">
    <source>
        <dbReference type="EMBL" id="KAF3322890.1"/>
    </source>
</evidence>
<protein>
    <recommendedName>
        <fullName evidence="10">Auxin-responsive protein</fullName>
    </recommendedName>
</protein>
<evidence type="ECO:0000256" key="3">
    <source>
        <dbReference type="ARBA" id="ARBA00006728"/>
    </source>
</evidence>
<evidence type="ECO:0000256" key="8">
    <source>
        <dbReference type="ARBA" id="ARBA00023242"/>
    </source>
</evidence>
<dbReference type="Proteomes" id="UP000623129">
    <property type="component" value="Unassembled WGS sequence"/>
</dbReference>
<comment type="subunit">
    <text evidence="4 10">Homodimers and heterodimers.</text>
</comment>
<dbReference type="OrthoDB" id="1926344at2759"/>
<keyword evidence="7 10" id="KW-0804">Transcription</keyword>
<dbReference type="Pfam" id="PF02309">
    <property type="entry name" value="AUX_IAA"/>
    <property type="match status" value="1"/>
</dbReference>
<evidence type="ECO:0000256" key="9">
    <source>
        <dbReference type="ARBA" id="ARBA00023294"/>
    </source>
</evidence>
<comment type="subcellular location">
    <subcellularLocation>
        <location evidence="2 10">Nucleus</location>
    </subcellularLocation>
</comment>
<dbReference type="SUPFAM" id="SSF54277">
    <property type="entry name" value="CAD &amp; PB1 domains"/>
    <property type="match status" value="1"/>
</dbReference>
<feature type="domain" description="PB1" evidence="12">
    <location>
        <begin position="81"/>
        <end position="171"/>
    </location>
</feature>
<evidence type="ECO:0000256" key="11">
    <source>
        <dbReference type="SAM" id="MobiDB-lite"/>
    </source>
</evidence>
<evidence type="ECO:0000313" key="14">
    <source>
        <dbReference type="Proteomes" id="UP000623129"/>
    </source>
</evidence>
<comment type="caution">
    <text evidence="13">The sequence shown here is derived from an EMBL/GenBank/DDBJ whole genome shotgun (WGS) entry which is preliminary data.</text>
</comment>
<sequence>MARVEMEKDTELRLGLPGSDEVKKPIETLHAKKRSSPESRLFEDDNHDKPSSKVQLVGWPPVRSYMKNNFHLMKNKDDMAGRYVKVSMDGAPYLRKVDLKNYKGYKELREALENLFGCFSLGEQLRMDGKYTLDYTIAYEDKDGDLMLLGDVPWEIFLSSCKKLRIITNTSGNKDTMNSN</sequence>
<reference evidence="13" key="1">
    <citation type="submission" date="2020-01" db="EMBL/GenBank/DDBJ databases">
        <title>Genome sequence of Kobresia littledalei, the first chromosome-level genome in the family Cyperaceae.</title>
        <authorList>
            <person name="Qu G."/>
        </authorList>
    </citation>
    <scope>NUCLEOTIDE SEQUENCE</scope>
    <source>
        <strain evidence="13">C.B.Clarke</strain>
        <tissue evidence="13">Leaf</tissue>
    </source>
</reference>
<dbReference type="InterPro" id="IPR033389">
    <property type="entry name" value="AUX/IAA_dom"/>
</dbReference>
<comment type="similarity">
    <text evidence="3 10">Belongs to the Aux/IAA family.</text>
</comment>
<keyword evidence="5 10" id="KW-0678">Repressor</keyword>
<dbReference type="PANTHER" id="PTHR31734">
    <property type="entry name" value="AUXIN-RESPONSIVE PROTEIN IAA17"/>
    <property type="match status" value="1"/>
</dbReference>
<keyword evidence="8 10" id="KW-0539">Nucleus</keyword>
<evidence type="ECO:0000256" key="10">
    <source>
        <dbReference type="RuleBase" id="RU004549"/>
    </source>
</evidence>
<feature type="region of interest" description="Disordered" evidence="11">
    <location>
        <begin position="1"/>
        <end position="53"/>
    </location>
</feature>
<accession>A0A833VEK9</accession>
<evidence type="ECO:0000259" key="12">
    <source>
        <dbReference type="PROSITE" id="PS51745"/>
    </source>
</evidence>
<feature type="compositionally biased region" description="Basic and acidic residues" evidence="11">
    <location>
        <begin position="1"/>
        <end position="12"/>
    </location>
</feature>
<evidence type="ECO:0000256" key="4">
    <source>
        <dbReference type="ARBA" id="ARBA00011726"/>
    </source>
</evidence>
<evidence type="ECO:0000256" key="2">
    <source>
        <dbReference type="ARBA" id="ARBA00004123"/>
    </source>
</evidence>
<dbReference type="GO" id="GO:0006355">
    <property type="term" value="P:regulation of DNA-templated transcription"/>
    <property type="evidence" value="ECO:0007669"/>
    <property type="project" value="InterPro"/>
</dbReference>
<dbReference type="GO" id="GO:0009734">
    <property type="term" value="P:auxin-activated signaling pathway"/>
    <property type="evidence" value="ECO:0007669"/>
    <property type="project" value="UniProtKB-UniRule"/>
</dbReference>
<feature type="compositionally biased region" description="Basic and acidic residues" evidence="11">
    <location>
        <begin position="20"/>
        <end position="51"/>
    </location>
</feature>